<dbReference type="InterPro" id="IPR013154">
    <property type="entry name" value="ADH-like_N"/>
</dbReference>
<dbReference type="SMART" id="SM00829">
    <property type="entry name" value="PKS_ER"/>
    <property type="match status" value="1"/>
</dbReference>
<feature type="region of interest" description="Disordered" evidence="5">
    <location>
        <begin position="1"/>
        <end position="22"/>
    </location>
</feature>
<comment type="cofactor">
    <cofactor evidence="1">
        <name>Zn(2+)</name>
        <dbReference type="ChEBI" id="CHEBI:29105"/>
    </cofactor>
</comment>
<reference evidence="7 8" key="1">
    <citation type="submission" date="2019-12" db="EMBL/GenBank/DDBJ databases">
        <authorList>
            <person name="Kun Z."/>
        </authorList>
    </citation>
    <scope>NUCLEOTIDE SEQUENCE [LARGE SCALE GENOMIC DNA]</scope>
    <source>
        <strain evidence="7 8">YIM 123512</strain>
    </source>
</reference>
<dbReference type="SUPFAM" id="SSF51735">
    <property type="entry name" value="NAD(P)-binding Rossmann-fold domains"/>
    <property type="match status" value="1"/>
</dbReference>
<organism evidence="7 8">
    <name type="scientific">Nocardioides flavescens</name>
    <dbReference type="NCBI Taxonomy" id="2691959"/>
    <lineage>
        <taxon>Bacteria</taxon>
        <taxon>Bacillati</taxon>
        <taxon>Actinomycetota</taxon>
        <taxon>Actinomycetes</taxon>
        <taxon>Propionibacteriales</taxon>
        <taxon>Nocardioidaceae</taxon>
        <taxon>Nocardioides</taxon>
    </lineage>
</organism>
<evidence type="ECO:0000256" key="2">
    <source>
        <dbReference type="ARBA" id="ARBA00022723"/>
    </source>
</evidence>
<keyword evidence="3" id="KW-0862">Zinc</keyword>
<dbReference type="Gene3D" id="3.90.180.10">
    <property type="entry name" value="Medium-chain alcohol dehydrogenases, catalytic domain"/>
    <property type="match status" value="1"/>
</dbReference>
<dbReference type="SUPFAM" id="SSF50129">
    <property type="entry name" value="GroES-like"/>
    <property type="match status" value="1"/>
</dbReference>
<dbReference type="InterPro" id="IPR013149">
    <property type="entry name" value="ADH-like_C"/>
</dbReference>
<keyword evidence="2" id="KW-0479">Metal-binding</keyword>
<evidence type="ECO:0000256" key="5">
    <source>
        <dbReference type="SAM" id="MobiDB-lite"/>
    </source>
</evidence>
<dbReference type="EMBL" id="WUEK01000015">
    <property type="protein sequence ID" value="MXG91825.1"/>
    <property type="molecule type" value="Genomic_DNA"/>
</dbReference>
<dbReference type="PANTHER" id="PTHR43401:SF2">
    <property type="entry name" value="L-THREONINE 3-DEHYDROGENASE"/>
    <property type="match status" value="1"/>
</dbReference>
<evidence type="ECO:0000256" key="3">
    <source>
        <dbReference type="ARBA" id="ARBA00022833"/>
    </source>
</evidence>
<evidence type="ECO:0000259" key="6">
    <source>
        <dbReference type="SMART" id="SM00829"/>
    </source>
</evidence>
<dbReference type="InterPro" id="IPR050129">
    <property type="entry name" value="Zn_alcohol_dh"/>
</dbReference>
<proteinExistence type="predicted"/>
<dbReference type="GO" id="GO:0046872">
    <property type="term" value="F:metal ion binding"/>
    <property type="evidence" value="ECO:0007669"/>
    <property type="project" value="UniProtKB-KW"/>
</dbReference>
<evidence type="ECO:0000256" key="4">
    <source>
        <dbReference type="ARBA" id="ARBA00023002"/>
    </source>
</evidence>
<dbReference type="Gene3D" id="3.40.50.720">
    <property type="entry name" value="NAD(P)-binding Rossmann-like Domain"/>
    <property type="match status" value="1"/>
</dbReference>
<evidence type="ECO:0000313" key="8">
    <source>
        <dbReference type="Proteomes" id="UP000473325"/>
    </source>
</evidence>
<dbReference type="InterPro" id="IPR020843">
    <property type="entry name" value="ER"/>
</dbReference>
<dbReference type="Proteomes" id="UP000473325">
    <property type="component" value="Unassembled WGS sequence"/>
</dbReference>
<evidence type="ECO:0000313" key="7">
    <source>
        <dbReference type="EMBL" id="MXG91825.1"/>
    </source>
</evidence>
<dbReference type="InterPro" id="IPR036291">
    <property type="entry name" value="NAD(P)-bd_dom_sf"/>
</dbReference>
<sequence length="371" mass="39600">MEPADHRPRLQPHRAGLRDHARPRVRARGGLTVRAAVLTALETVELQERPEPTARPGWVVLTVEAASLCGTDVHQYDGRIDTPFPRVPGHDFSGRVESVGEGVDESWIGKPVAVKPSLPCGDCPECHTDKPFDCKRKKLIGLWSDGCLTEKIAVPVVNLIPRPDGVEPWQASLLEPLAVGLNTVDRLRIILGESVVVLGQGPIGLALTRLCSLSGAGRLIVTDAREAPFAVSRAYGASDCINVLETDATQAVLDLTDGIGADIVIETSGFPASSAMVLDAVRKEGKVAHIGWANDLPPLPVIPIMAKTLTVFGVGGNGGRGQYERALELVRSGRIDLDPMVTHRFSLDDVEEAFATAASKTDGSIKVVVNP</sequence>
<dbReference type="PANTHER" id="PTHR43401">
    <property type="entry name" value="L-THREONINE 3-DEHYDROGENASE"/>
    <property type="match status" value="1"/>
</dbReference>
<name>A0A6L7F3M5_9ACTN</name>
<evidence type="ECO:0000256" key="1">
    <source>
        <dbReference type="ARBA" id="ARBA00001947"/>
    </source>
</evidence>
<protein>
    <submittedName>
        <fullName evidence="7">Alcohol dehydrogenase catalytic domain-containing protein</fullName>
    </submittedName>
</protein>
<comment type="caution">
    <text evidence="7">The sequence shown here is derived from an EMBL/GenBank/DDBJ whole genome shotgun (WGS) entry which is preliminary data.</text>
</comment>
<gene>
    <name evidence="7" type="ORF">GRQ65_19970</name>
</gene>
<dbReference type="GO" id="GO:0016491">
    <property type="term" value="F:oxidoreductase activity"/>
    <property type="evidence" value="ECO:0007669"/>
    <property type="project" value="UniProtKB-KW"/>
</dbReference>
<accession>A0A6L7F3M5</accession>
<dbReference type="InterPro" id="IPR011032">
    <property type="entry name" value="GroES-like_sf"/>
</dbReference>
<dbReference type="Pfam" id="PF00107">
    <property type="entry name" value="ADH_zinc_N"/>
    <property type="match status" value="1"/>
</dbReference>
<keyword evidence="4" id="KW-0560">Oxidoreductase</keyword>
<keyword evidence="8" id="KW-1185">Reference proteome</keyword>
<dbReference type="AlphaFoldDB" id="A0A6L7F3M5"/>
<feature type="domain" description="Enoyl reductase (ER)" evidence="6">
    <location>
        <begin position="39"/>
        <end position="369"/>
    </location>
</feature>
<dbReference type="Pfam" id="PF08240">
    <property type="entry name" value="ADH_N"/>
    <property type="match status" value="1"/>
</dbReference>